<protein>
    <recommendedName>
        <fullName evidence="1">Gp28/Gp37-like domain-containing protein</fullName>
    </recommendedName>
</protein>
<evidence type="ECO:0000313" key="3">
    <source>
        <dbReference type="Proteomes" id="UP000050509"/>
    </source>
</evidence>
<evidence type="ECO:0000313" key="2">
    <source>
        <dbReference type="EMBL" id="KPV54763.1"/>
    </source>
</evidence>
<accession>A0A0P9DAV4</accession>
<dbReference type="Pfam" id="PF14594">
    <property type="entry name" value="Sipho_Gp37"/>
    <property type="match status" value="1"/>
</dbReference>
<dbReference type="InterPro" id="IPR029432">
    <property type="entry name" value="Gp28/Gp37-like_dom"/>
</dbReference>
<organism evidence="2 3">
    <name type="scientific">Kouleothrix aurantiaca</name>
    <dbReference type="NCBI Taxonomy" id="186479"/>
    <lineage>
        <taxon>Bacteria</taxon>
        <taxon>Bacillati</taxon>
        <taxon>Chloroflexota</taxon>
        <taxon>Chloroflexia</taxon>
        <taxon>Chloroflexales</taxon>
        <taxon>Roseiflexineae</taxon>
        <taxon>Roseiflexaceae</taxon>
        <taxon>Kouleothrix</taxon>
    </lineage>
</organism>
<proteinExistence type="predicted"/>
<name>A0A0P9DAV4_9CHLR</name>
<gene>
    <name evidence="2" type="ORF">SE17_01725</name>
</gene>
<comment type="caution">
    <text evidence="2">The sequence shown here is derived from an EMBL/GenBank/DDBJ whole genome shotgun (WGS) entry which is preliminary data.</text>
</comment>
<evidence type="ECO:0000259" key="1">
    <source>
        <dbReference type="Pfam" id="PF14594"/>
    </source>
</evidence>
<reference evidence="2 3" key="1">
    <citation type="submission" date="2015-09" db="EMBL/GenBank/DDBJ databases">
        <title>Draft genome sequence of Kouleothrix aurantiaca JCM 19913.</title>
        <authorList>
            <person name="Hemp J."/>
        </authorList>
    </citation>
    <scope>NUCLEOTIDE SEQUENCE [LARGE SCALE GENOMIC DNA]</scope>
    <source>
        <strain evidence="2 3">COM-B</strain>
    </source>
</reference>
<feature type="domain" description="Gp28/Gp37-like" evidence="1">
    <location>
        <begin position="9"/>
        <end position="368"/>
    </location>
</feature>
<keyword evidence="3" id="KW-1185">Reference proteome</keyword>
<dbReference type="AlphaFoldDB" id="A0A0P9DAV4"/>
<dbReference type="EMBL" id="LJCR01000017">
    <property type="protein sequence ID" value="KPV54763.1"/>
    <property type="molecule type" value="Genomic_DNA"/>
</dbReference>
<dbReference type="Proteomes" id="UP000050509">
    <property type="component" value="Unassembled WGS sequence"/>
</dbReference>
<sequence length="369" mass="41912">MDGQGTYYLEICDPDGTRRAMLDDFWDLSYRREVNNSGWLRFSCDGQHSKLALLQKNSQLRVYRRDPVNNVPWYEDFVGIYRKRRFETPDYDRFSADCPGAMWLINWRVNSYKAETSNRSRFSNVSVERLGKTLLQYNCTSLATTGNGRLRNGNFTGVFTLVVATDQNRGPVVSRDNSGVRLLKELSELAQAYGGDWGITRTGPAQWTIEYYPGQLGQDVSATVEFSLENDNMGEPHYEEDTTEEKTIAIVAGPDQAQKRQMRVRTSPVWSASNDIEVWVDARNEQQGGNAALDTAGDKALRENRLKQEFGFTAKTSPATVLHRDFDLGYLVTARYRNLVTVTQKVWAITTTYDAKTGKEEIEPELGDP</sequence>